<protein>
    <submittedName>
        <fullName evidence="1">Uncharacterized protein</fullName>
    </submittedName>
</protein>
<proteinExistence type="predicted"/>
<dbReference type="Proteomes" id="UP000251241">
    <property type="component" value="Unassembled WGS sequence"/>
</dbReference>
<dbReference type="RefSeq" id="WP_172462356.1">
    <property type="nucleotide sequence ID" value="NZ_UAUU01000007.1"/>
</dbReference>
<evidence type="ECO:0000313" key="1">
    <source>
        <dbReference type="EMBL" id="SPZ85228.1"/>
    </source>
</evidence>
<reference evidence="1 2" key="1">
    <citation type="submission" date="2018-06" db="EMBL/GenBank/DDBJ databases">
        <authorList>
            <consortium name="Pathogen Informatics"/>
            <person name="Doyle S."/>
        </authorList>
    </citation>
    <scope>NUCLEOTIDE SEQUENCE [LARGE SCALE GENOMIC DNA]</scope>
    <source>
        <strain evidence="1 2">NCTC11343</strain>
    </source>
</reference>
<organism evidence="1 2">
    <name type="scientific">Sphingobacterium multivorum</name>
    <dbReference type="NCBI Taxonomy" id="28454"/>
    <lineage>
        <taxon>Bacteria</taxon>
        <taxon>Pseudomonadati</taxon>
        <taxon>Bacteroidota</taxon>
        <taxon>Sphingobacteriia</taxon>
        <taxon>Sphingobacteriales</taxon>
        <taxon>Sphingobacteriaceae</taxon>
        <taxon>Sphingobacterium</taxon>
    </lineage>
</organism>
<gene>
    <name evidence="1" type="ORF">NCTC11343_01788</name>
</gene>
<accession>A0A2X2ITE0</accession>
<evidence type="ECO:0000313" key="2">
    <source>
        <dbReference type="Proteomes" id="UP000251241"/>
    </source>
</evidence>
<dbReference type="EMBL" id="UAUU01000007">
    <property type="protein sequence ID" value="SPZ85228.1"/>
    <property type="molecule type" value="Genomic_DNA"/>
</dbReference>
<name>A0A2X2ITE0_SPHMU</name>
<sequence>METALENLSKEDLLKMVSSMSKQNELLHQEREILSQERDYLKAQVEMLQAYAVRTEA</sequence>
<dbReference type="AlphaFoldDB" id="A0A2X2ITE0"/>